<keyword evidence="6" id="KW-1185">Reference proteome</keyword>
<geneLocation type="plasmid" evidence="5 6">
    <name>unnamed1</name>
</geneLocation>
<feature type="region of interest" description="Disordered" evidence="3">
    <location>
        <begin position="1"/>
        <end position="41"/>
    </location>
</feature>
<dbReference type="EC" id="2.7.13.3" evidence="2"/>
<dbReference type="EMBL" id="CP123001">
    <property type="protein sequence ID" value="WGI72170.1"/>
    <property type="molecule type" value="Genomic_DNA"/>
</dbReference>
<dbReference type="PRINTS" id="PR00344">
    <property type="entry name" value="BCTRLSENSOR"/>
</dbReference>
<dbReference type="SUPFAM" id="SSF55874">
    <property type="entry name" value="ATPase domain of HSP90 chaperone/DNA topoisomerase II/histidine kinase"/>
    <property type="match status" value="1"/>
</dbReference>
<keyword evidence="5" id="KW-0614">Plasmid</keyword>
<keyword evidence="5" id="KW-0547">Nucleotide-binding</keyword>
<dbReference type="GO" id="GO:0005524">
    <property type="term" value="F:ATP binding"/>
    <property type="evidence" value="ECO:0007669"/>
    <property type="project" value="UniProtKB-KW"/>
</dbReference>
<organism evidence="5 6">
    <name type="scientific">Neorhizobium petrolearium</name>
    <dbReference type="NCBI Taxonomy" id="515361"/>
    <lineage>
        <taxon>Bacteria</taxon>
        <taxon>Pseudomonadati</taxon>
        <taxon>Pseudomonadota</taxon>
        <taxon>Alphaproteobacteria</taxon>
        <taxon>Hyphomicrobiales</taxon>
        <taxon>Rhizobiaceae</taxon>
        <taxon>Rhizobium/Agrobacterium group</taxon>
        <taxon>Neorhizobium</taxon>
    </lineage>
</organism>
<accession>A0ABY8MFH4</accession>
<evidence type="ECO:0000313" key="5">
    <source>
        <dbReference type="EMBL" id="WGI72170.1"/>
    </source>
</evidence>
<dbReference type="InterPro" id="IPR003594">
    <property type="entry name" value="HATPase_dom"/>
</dbReference>
<dbReference type="InterPro" id="IPR036890">
    <property type="entry name" value="HATPase_C_sf"/>
</dbReference>
<reference evidence="5 6" key="1">
    <citation type="submission" date="2023-04" db="EMBL/GenBank/DDBJ databases">
        <title>Neorhizobium petrolearium OS53, complete genome.</title>
        <authorList>
            <person name="Yu T."/>
        </authorList>
    </citation>
    <scope>NUCLEOTIDE SEQUENCE [LARGE SCALE GENOMIC DNA]</scope>
    <source>
        <strain evidence="5 6">OS53</strain>
        <plasmid evidence="5 6">unnamed1</plasmid>
    </source>
</reference>
<dbReference type="Gene3D" id="3.30.565.10">
    <property type="entry name" value="Histidine kinase-like ATPase, C-terminal domain"/>
    <property type="match status" value="1"/>
</dbReference>
<evidence type="ECO:0000259" key="4">
    <source>
        <dbReference type="Pfam" id="PF02518"/>
    </source>
</evidence>
<evidence type="ECO:0000256" key="1">
    <source>
        <dbReference type="ARBA" id="ARBA00000085"/>
    </source>
</evidence>
<gene>
    <name evidence="5" type="ORF">QEO92_26995</name>
</gene>
<protein>
    <recommendedName>
        <fullName evidence="2">histidine kinase</fullName>
        <ecNumber evidence="2">2.7.13.3</ecNumber>
    </recommendedName>
</protein>
<keyword evidence="5" id="KW-0067">ATP-binding</keyword>
<comment type="catalytic activity">
    <reaction evidence="1">
        <text>ATP + protein L-histidine = ADP + protein N-phospho-L-histidine.</text>
        <dbReference type="EC" id="2.7.13.3"/>
    </reaction>
</comment>
<proteinExistence type="predicted"/>
<name>A0ABY8MFH4_9HYPH</name>
<evidence type="ECO:0000313" key="6">
    <source>
        <dbReference type="Proteomes" id="UP001227095"/>
    </source>
</evidence>
<sequence length="82" mass="8803">MRRPPSADSLNQTAPDLQSPQRFNQSGKRSRLETSRARKTGGAGLGLAVARNLVEAHGGTLAIDDAPVRGARIIVRLPLFRS</sequence>
<feature type="compositionally biased region" description="Polar residues" evidence="3">
    <location>
        <begin position="8"/>
        <end position="27"/>
    </location>
</feature>
<dbReference type="RefSeq" id="WP_280107547.1">
    <property type="nucleotide sequence ID" value="NZ_CP123001.1"/>
</dbReference>
<evidence type="ECO:0000256" key="3">
    <source>
        <dbReference type="SAM" id="MobiDB-lite"/>
    </source>
</evidence>
<dbReference type="Proteomes" id="UP001227095">
    <property type="component" value="Plasmid unnamed1"/>
</dbReference>
<feature type="domain" description="Histidine kinase/HSP90-like ATPase" evidence="4">
    <location>
        <begin position="25"/>
        <end position="79"/>
    </location>
</feature>
<dbReference type="InterPro" id="IPR004358">
    <property type="entry name" value="Sig_transdc_His_kin-like_C"/>
</dbReference>
<evidence type="ECO:0000256" key="2">
    <source>
        <dbReference type="ARBA" id="ARBA00012438"/>
    </source>
</evidence>
<dbReference type="Pfam" id="PF02518">
    <property type="entry name" value="HATPase_c"/>
    <property type="match status" value="1"/>
</dbReference>